<dbReference type="PANTHER" id="PTHR11062:SF210">
    <property type="entry name" value="EXOSTOSIN FAMILY PROTEIN"/>
    <property type="match status" value="1"/>
</dbReference>
<reference evidence="9" key="1">
    <citation type="journal article" date="2016" name="Nature">
        <title>The genome of the seagrass Zostera marina reveals angiosperm adaptation to the sea.</title>
        <authorList>
            <person name="Olsen J.L."/>
            <person name="Rouze P."/>
            <person name="Verhelst B."/>
            <person name="Lin Y.-C."/>
            <person name="Bayer T."/>
            <person name="Collen J."/>
            <person name="Dattolo E."/>
            <person name="De Paoli E."/>
            <person name="Dittami S."/>
            <person name="Maumus F."/>
            <person name="Michel G."/>
            <person name="Kersting A."/>
            <person name="Lauritano C."/>
            <person name="Lohaus R."/>
            <person name="Toepel M."/>
            <person name="Tonon T."/>
            <person name="Vanneste K."/>
            <person name="Amirebrahimi M."/>
            <person name="Brakel J."/>
            <person name="Bostroem C."/>
            <person name="Chovatia M."/>
            <person name="Grimwood J."/>
            <person name="Jenkins J.W."/>
            <person name="Jueterbock A."/>
            <person name="Mraz A."/>
            <person name="Stam W.T."/>
            <person name="Tice H."/>
            <person name="Bornberg-Bauer E."/>
            <person name="Green P.J."/>
            <person name="Pearson G.A."/>
            <person name="Procaccini G."/>
            <person name="Duarte C.M."/>
            <person name="Schmutz J."/>
            <person name="Reusch T.B.H."/>
            <person name="Van de Peer Y."/>
        </authorList>
    </citation>
    <scope>NUCLEOTIDE SEQUENCE [LARGE SCALE GENOMIC DNA]</scope>
    <source>
        <strain evidence="9">cv. Finnish</strain>
    </source>
</reference>
<dbReference type="GO" id="GO:0016757">
    <property type="term" value="F:glycosyltransferase activity"/>
    <property type="evidence" value="ECO:0007669"/>
    <property type="project" value="UniProtKB-KW"/>
</dbReference>
<feature type="compositionally biased region" description="Polar residues" evidence="6">
    <location>
        <begin position="47"/>
        <end position="58"/>
    </location>
</feature>
<feature type="region of interest" description="Disordered" evidence="6">
    <location>
        <begin position="47"/>
        <end position="91"/>
    </location>
</feature>
<name>A0A0K9NWX4_ZOSMR</name>
<proteinExistence type="inferred from homology"/>
<sequence>MESPNLLMKKKAWKTKASRLVLLIVGILVVFSVFQIQNLNTINLSFPNPNHSPASVNNKPRSTPSSSSSARKSNDAPPSSGSKSKIPRWRPSKVDEELVKAKIEIENSPSVINDEQLLYPPIFRNISAFKRSYQLMEEMLKVYVYKEGDKPVFHQPFLSGLYASEGWFMKQMKESKHFLIDDPSKAHLFYIPFSSVKLRFSMYNAETHNHKELVNYTKSYIQLISSKYAFWNRTGGADHFVAACHDWATSETEQSMKTSLRALCNADVHKGFEIGKDISLPTTKIIEEANPHLNVGGKQSHKRNTTLAFFAGKMHGSLRPILLKYWEKKDPKMAIFGPLPKTIKTKNSETNQTTKMSPYLHYMRNSKYCICARGYEVFSPRVMEAIYYDCVPVLISDNFVPPLFQVLNWSEFSVTVPEKDIPRLKQVLMDIPNQRYLELGRGVREVKKHFLWNTKPVKYDLFHMILHSVWFNRLNQ</sequence>
<dbReference type="AlphaFoldDB" id="A0A0K9NWX4"/>
<comment type="similarity">
    <text evidence="2">Belongs to the glycosyltransferase 47 family.</text>
</comment>
<keyword evidence="8" id="KW-0808">Transferase</keyword>
<dbReference type="STRING" id="29655.A0A0K9NWX4"/>
<comment type="subcellular location">
    <subcellularLocation>
        <location evidence="1">Golgi apparatus membrane</location>
        <topology evidence="1">Single-pass type II membrane protein</topology>
    </subcellularLocation>
</comment>
<protein>
    <submittedName>
        <fullName evidence="8">UDP-Xyl: xylogalacturonan beta-1,3-xylosyltransferase, family GT47</fullName>
    </submittedName>
</protein>
<evidence type="ECO:0000256" key="5">
    <source>
        <dbReference type="ARBA" id="ARBA00023034"/>
    </source>
</evidence>
<keyword evidence="9" id="KW-1185">Reference proteome</keyword>
<keyword evidence="4" id="KW-0812">Transmembrane</keyword>
<accession>A0A0K9NWX4</accession>
<dbReference type="PANTHER" id="PTHR11062">
    <property type="entry name" value="EXOSTOSIN HEPARAN SULFATE GLYCOSYLTRANSFERASE -RELATED"/>
    <property type="match status" value="1"/>
</dbReference>
<evidence type="ECO:0000256" key="1">
    <source>
        <dbReference type="ARBA" id="ARBA00004323"/>
    </source>
</evidence>
<gene>
    <name evidence="8" type="ORF">ZOSMA_53G00380</name>
</gene>
<comment type="caution">
    <text evidence="8">The sequence shown here is derived from an EMBL/GenBank/DDBJ whole genome shotgun (WGS) entry which is preliminary data.</text>
</comment>
<dbReference type="InterPro" id="IPR004263">
    <property type="entry name" value="Exostosin"/>
</dbReference>
<evidence type="ECO:0000313" key="8">
    <source>
        <dbReference type="EMBL" id="KMZ61254.1"/>
    </source>
</evidence>
<dbReference type="Pfam" id="PF03016">
    <property type="entry name" value="Exostosin_GT47"/>
    <property type="match status" value="1"/>
</dbReference>
<evidence type="ECO:0000256" key="6">
    <source>
        <dbReference type="SAM" id="MobiDB-lite"/>
    </source>
</evidence>
<dbReference type="InterPro" id="IPR040911">
    <property type="entry name" value="Exostosin_GT47"/>
</dbReference>
<keyword evidence="3" id="KW-0328">Glycosyltransferase</keyword>
<feature type="compositionally biased region" description="Low complexity" evidence="6">
    <location>
        <begin position="59"/>
        <end position="71"/>
    </location>
</feature>
<keyword evidence="4" id="KW-0735">Signal-anchor</keyword>
<dbReference type="OrthoDB" id="1924787at2759"/>
<dbReference type="EMBL" id="LFYR01001508">
    <property type="protein sequence ID" value="KMZ61254.1"/>
    <property type="molecule type" value="Genomic_DNA"/>
</dbReference>
<feature type="domain" description="Exostosin GT47" evidence="7">
    <location>
        <begin position="137"/>
        <end position="429"/>
    </location>
</feature>
<dbReference type="GO" id="GO:0000139">
    <property type="term" value="C:Golgi membrane"/>
    <property type="evidence" value="ECO:0007669"/>
    <property type="project" value="UniProtKB-SubCell"/>
</dbReference>
<evidence type="ECO:0000259" key="7">
    <source>
        <dbReference type="Pfam" id="PF03016"/>
    </source>
</evidence>
<keyword evidence="5" id="KW-0333">Golgi apparatus</keyword>
<evidence type="ECO:0000256" key="3">
    <source>
        <dbReference type="ARBA" id="ARBA00022676"/>
    </source>
</evidence>
<evidence type="ECO:0000256" key="4">
    <source>
        <dbReference type="ARBA" id="ARBA00022968"/>
    </source>
</evidence>
<evidence type="ECO:0000256" key="2">
    <source>
        <dbReference type="ARBA" id="ARBA00010271"/>
    </source>
</evidence>
<evidence type="ECO:0000313" key="9">
    <source>
        <dbReference type="Proteomes" id="UP000036987"/>
    </source>
</evidence>
<organism evidence="8 9">
    <name type="scientific">Zostera marina</name>
    <name type="common">Eelgrass</name>
    <dbReference type="NCBI Taxonomy" id="29655"/>
    <lineage>
        <taxon>Eukaryota</taxon>
        <taxon>Viridiplantae</taxon>
        <taxon>Streptophyta</taxon>
        <taxon>Embryophyta</taxon>
        <taxon>Tracheophyta</taxon>
        <taxon>Spermatophyta</taxon>
        <taxon>Magnoliopsida</taxon>
        <taxon>Liliopsida</taxon>
        <taxon>Zosteraceae</taxon>
        <taxon>Zostera</taxon>
    </lineage>
</organism>
<dbReference type="Proteomes" id="UP000036987">
    <property type="component" value="Unassembled WGS sequence"/>
</dbReference>
<dbReference type="OMA" id="CIERANN"/>